<evidence type="ECO:0000313" key="1">
    <source>
        <dbReference type="EMBL" id="CAL1372877.1"/>
    </source>
</evidence>
<proteinExistence type="predicted"/>
<reference evidence="1 2" key="1">
    <citation type="submission" date="2024-04" db="EMBL/GenBank/DDBJ databases">
        <authorList>
            <person name="Fracassetti M."/>
        </authorList>
    </citation>
    <scope>NUCLEOTIDE SEQUENCE [LARGE SCALE GENOMIC DNA]</scope>
</reference>
<sequence>MMNEEDGKPGGSIFSFDQCNQCPGRKSSAAAAFANLTVEMIELDQSSKEYTSFKNLLRTASMLSPVGRNSSWEDIPLKDPIVKQAAWAYLQPMTPSAGEDYPGGGIFGIFRRAKDNKSRFSSHQGECGCLAWLNEVVVKGVLQLLSGKKRMEFLPEEEKENTVGRGYCGDGEKAD</sequence>
<keyword evidence="2" id="KW-1185">Reference proteome</keyword>
<gene>
    <name evidence="1" type="ORF">LTRI10_LOCUS14846</name>
</gene>
<evidence type="ECO:0000313" key="2">
    <source>
        <dbReference type="Proteomes" id="UP001497516"/>
    </source>
</evidence>
<accession>A0AAV2DHY0</accession>
<name>A0AAV2DHY0_9ROSI</name>
<dbReference type="PANTHER" id="PTHR34569">
    <property type="entry name" value="EXPRESSED PROTEIN"/>
    <property type="match status" value="1"/>
</dbReference>
<organism evidence="1 2">
    <name type="scientific">Linum trigynum</name>
    <dbReference type="NCBI Taxonomy" id="586398"/>
    <lineage>
        <taxon>Eukaryota</taxon>
        <taxon>Viridiplantae</taxon>
        <taxon>Streptophyta</taxon>
        <taxon>Embryophyta</taxon>
        <taxon>Tracheophyta</taxon>
        <taxon>Spermatophyta</taxon>
        <taxon>Magnoliopsida</taxon>
        <taxon>eudicotyledons</taxon>
        <taxon>Gunneridae</taxon>
        <taxon>Pentapetalae</taxon>
        <taxon>rosids</taxon>
        <taxon>fabids</taxon>
        <taxon>Malpighiales</taxon>
        <taxon>Linaceae</taxon>
        <taxon>Linum</taxon>
    </lineage>
</organism>
<dbReference type="PANTHER" id="PTHR34569:SF12">
    <property type="entry name" value="TRANSMEMBRANE PROTEIN"/>
    <property type="match status" value="1"/>
</dbReference>
<protein>
    <submittedName>
        <fullName evidence="1">Uncharacterized protein</fullName>
    </submittedName>
</protein>
<dbReference type="EMBL" id="OZ034815">
    <property type="protein sequence ID" value="CAL1372877.1"/>
    <property type="molecule type" value="Genomic_DNA"/>
</dbReference>
<dbReference type="AlphaFoldDB" id="A0AAV2DHY0"/>
<dbReference type="Proteomes" id="UP001497516">
    <property type="component" value="Chromosome 2"/>
</dbReference>